<dbReference type="PANTHER" id="PTHR42850:SF4">
    <property type="entry name" value="ZINC-DEPENDENT ENDOPOLYPHOSPHATASE"/>
    <property type="match status" value="1"/>
</dbReference>
<dbReference type="Proteomes" id="UP000660047">
    <property type="component" value="Unassembled WGS sequence"/>
</dbReference>
<dbReference type="SUPFAM" id="SSF56300">
    <property type="entry name" value="Metallo-dependent phosphatases"/>
    <property type="match status" value="1"/>
</dbReference>
<organism evidence="2 3">
    <name type="scientific">Coprococcus eutactus</name>
    <dbReference type="NCBI Taxonomy" id="33043"/>
    <lineage>
        <taxon>Bacteria</taxon>
        <taxon>Bacillati</taxon>
        <taxon>Bacillota</taxon>
        <taxon>Clostridia</taxon>
        <taxon>Lachnospirales</taxon>
        <taxon>Lachnospiraceae</taxon>
        <taxon>Coprococcus</taxon>
    </lineage>
</organism>
<dbReference type="GO" id="GO:0005737">
    <property type="term" value="C:cytoplasm"/>
    <property type="evidence" value="ECO:0007669"/>
    <property type="project" value="TreeGrafter"/>
</dbReference>
<feature type="domain" description="Calcineurin-like phosphoesterase" evidence="1">
    <location>
        <begin position="1"/>
        <end position="214"/>
    </location>
</feature>
<dbReference type="Gene3D" id="3.60.21.10">
    <property type="match status" value="1"/>
</dbReference>
<dbReference type="AlphaFoldDB" id="A0AAI9K1B0"/>
<evidence type="ECO:0000313" key="3">
    <source>
        <dbReference type="Proteomes" id="UP000660047"/>
    </source>
</evidence>
<dbReference type="InterPro" id="IPR004843">
    <property type="entry name" value="Calcineurin-like_PHP"/>
</dbReference>
<accession>A0AAI9K1B0</accession>
<proteinExistence type="predicted"/>
<dbReference type="GO" id="GO:0016791">
    <property type="term" value="F:phosphatase activity"/>
    <property type="evidence" value="ECO:0007669"/>
    <property type="project" value="TreeGrafter"/>
</dbReference>
<dbReference type="EMBL" id="BLYL01000003">
    <property type="protein sequence ID" value="GFO93675.1"/>
    <property type="molecule type" value="Genomic_DNA"/>
</dbReference>
<protein>
    <submittedName>
        <fullName evidence="2">Bis(5'-nucleosyl)-tetraphosphatase, symmetrical</fullName>
    </submittedName>
</protein>
<dbReference type="InterPro" id="IPR050126">
    <property type="entry name" value="Ap4A_hydrolase"/>
</dbReference>
<comment type="caution">
    <text evidence="2">The sequence shown here is derived from an EMBL/GenBank/DDBJ whole genome shotgun (WGS) entry which is preliminary data.</text>
</comment>
<gene>
    <name evidence="2" type="primary">apaH</name>
    <name evidence="2" type="ORF">COEU31_07210</name>
</gene>
<evidence type="ECO:0000259" key="1">
    <source>
        <dbReference type="Pfam" id="PF00149"/>
    </source>
</evidence>
<dbReference type="PANTHER" id="PTHR42850">
    <property type="entry name" value="METALLOPHOSPHOESTERASE"/>
    <property type="match status" value="1"/>
</dbReference>
<sequence>MSYYVIADVHGCYREFMQLLNRVEFNEKEDTLYVLGDIIDRGPGSEEMFEWIYKRYGKSVHMCMGNHEEMFCDFVKYKESCQLAEKIEKKYKMDTLDISWVLTSDLDGDIKEQLLFYYNFREQGKHLSYDKYGTIEQLVENGRDMKYLNKMRTFFEQLPYYFELSVNDTHFYLVHAFISEPVEECDHEKMLWSRAYPDGETGIPGKVIIFGHTPTTNYRYNGIGRVVVQKEEDSITVNIDCGCCWREPKSKLALLRLDDLKVFYSNINKNNFVAEVIS</sequence>
<dbReference type="Pfam" id="PF00149">
    <property type="entry name" value="Metallophos"/>
    <property type="match status" value="1"/>
</dbReference>
<name>A0AAI9K1B0_9FIRM</name>
<dbReference type="RefSeq" id="WP_055223381.1">
    <property type="nucleotide sequence ID" value="NZ_BLYL01000003.1"/>
</dbReference>
<evidence type="ECO:0000313" key="2">
    <source>
        <dbReference type="EMBL" id="GFO93675.1"/>
    </source>
</evidence>
<reference evidence="2" key="1">
    <citation type="submission" date="2020-06" db="EMBL/GenBank/DDBJ databases">
        <title>Characterization of fructooligosaccharide metabolism and fructooligosaccharide-degrading enzymes in human commensal butyrate producers.</title>
        <authorList>
            <person name="Tanno H."/>
            <person name="Fujii T."/>
            <person name="Hirano K."/>
            <person name="Maeno S."/>
            <person name="Tonozuka T."/>
            <person name="Sakamoto M."/>
            <person name="Ohkuma M."/>
            <person name="Tochio T."/>
            <person name="Endo A."/>
        </authorList>
    </citation>
    <scope>NUCLEOTIDE SEQUENCE</scope>
    <source>
        <strain evidence="2">JCM 31265</strain>
    </source>
</reference>
<dbReference type="InterPro" id="IPR029052">
    <property type="entry name" value="Metallo-depent_PP-like"/>
</dbReference>